<dbReference type="EMBL" id="GG745329">
    <property type="protein sequence ID" value="KNE55691.1"/>
    <property type="molecule type" value="Genomic_DNA"/>
</dbReference>
<dbReference type="OrthoDB" id="434253at2759"/>
<feature type="domain" description="Pyridoxamine 5'-phosphate oxidase Alr4036 family FMN-binding" evidence="1">
    <location>
        <begin position="10"/>
        <end position="150"/>
    </location>
</feature>
<evidence type="ECO:0000313" key="2">
    <source>
        <dbReference type="EMBL" id="KNE55691.1"/>
    </source>
</evidence>
<reference evidence="2 3" key="1">
    <citation type="submission" date="2009-11" db="EMBL/GenBank/DDBJ databases">
        <title>Annotation of Allomyces macrogynus ATCC 38327.</title>
        <authorList>
            <consortium name="The Broad Institute Genome Sequencing Platform"/>
            <person name="Russ C."/>
            <person name="Cuomo C."/>
            <person name="Burger G."/>
            <person name="Gray M.W."/>
            <person name="Holland P.W.H."/>
            <person name="King N."/>
            <person name="Lang F.B.F."/>
            <person name="Roger A.J."/>
            <person name="Ruiz-Trillo I."/>
            <person name="Young S.K."/>
            <person name="Zeng Q."/>
            <person name="Gargeya S."/>
            <person name="Fitzgerald M."/>
            <person name="Haas B."/>
            <person name="Abouelleil A."/>
            <person name="Alvarado L."/>
            <person name="Arachchi H.M."/>
            <person name="Berlin A."/>
            <person name="Chapman S.B."/>
            <person name="Gearin G."/>
            <person name="Goldberg J."/>
            <person name="Griggs A."/>
            <person name="Gujja S."/>
            <person name="Hansen M."/>
            <person name="Heiman D."/>
            <person name="Howarth C."/>
            <person name="Larimer J."/>
            <person name="Lui A."/>
            <person name="MacDonald P.J.P."/>
            <person name="McCowen C."/>
            <person name="Montmayeur A."/>
            <person name="Murphy C."/>
            <person name="Neiman D."/>
            <person name="Pearson M."/>
            <person name="Priest M."/>
            <person name="Roberts A."/>
            <person name="Saif S."/>
            <person name="Shea T."/>
            <person name="Sisk P."/>
            <person name="Stolte C."/>
            <person name="Sykes S."/>
            <person name="Wortman J."/>
            <person name="Nusbaum C."/>
            <person name="Birren B."/>
        </authorList>
    </citation>
    <scope>NUCLEOTIDE SEQUENCE [LARGE SCALE GENOMIC DNA]</scope>
    <source>
        <strain evidence="2 3">ATCC 38327</strain>
    </source>
</reference>
<evidence type="ECO:0000259" key="1">
    <source>
        <dbReference type="Pfam" id="PF12766"/>
    </source>
</evidence>
<dbReference type="AlphaFoldDB" id="A0A0L0S001"/>
<dbReference type="PANTHER" id="PTHR28243">
    <property type="entry name" value="AGL049CP"/>
    <property type="match status" value="1"/>
</dbReference>
<dbReference type="GO" id="GO:0010181">
    <property type="term" value="F:FMN binding"/>
    <property type="evidence" value="ECO:0007669"/>
    <property type="project" value="InterPro"/>
</dbReference>
<dbReference type="InterPro" id="IPR024624">
    <property type="entry name" value="Pyridox_Oxase_Alr4036_FMN-bd"/>
</dbReference>
<accession>A0A0L0S001</accession>
<dbReference type="Proteomes" id="UP000054350">
    <property type="component" value="Unassembled WGS sequence"/>
</dbReference>
<dbReference type="SUPFAM" id="SSF50475">
    <property type="entry name" value="FMN-binding split barrel"/>
    <property type="match status" value="1"/>
</dbReference>
<protein>
    <recommendedName>
        <fullName evidence="1">Pyridoxamine 5'-phosphate oxidase Alr4036 family FMN-binding domain-containing protein</fullName>
    </recommendedName>
</protein>
<dbReference type="UniPathway" id="UPA01068">
    <property type="reaction ID" value="UER00304"/>
</dbReference>
<dbReference type="Pfam" id="PF12766">
    <property type="entry name" value="Pyridox_oxase_2"/>
    <property type="match status" value="1"/>
</dbReference>
<reference evidence="3" key="2">
    <citation type="submission" date="2009-11" db="EMBL/GenBank/DDBJ databases">
        <title>The Genome Sequence of Allomyces macrogynus strain ATCC 38327.</title>
        <authorList>
            <consortium name="The Broad Institute Genome Sequencing Platform"/>
            <person name="Russ C."/>
            <person name="Cuomo C."/>
            <person name="Shea T."/>
            <person name="Young S.K."/>
            <person name="Zeng Q."/>
            <person name="Koehrsen M."/>
            <person name="Haas B."/>
            <person name="Borodovsky M."/>
            <person name="Guigo R."/>
            <person name="Alvarado L."/>
            <person name="Berlin A."/>
            <person name="Borenstein D."/>
            <person name="Chen Z."/>
            <person name="Engels R."/>
            <person name="Freedman E."/>
            <person name="Gellesch M."/>
            <person name="Goldberg J."/>
            <person name="Griggs A."/>
            <person name="Gujja S."/>
            <person name="Heiman D."/>
            <person name="Hepburn T."/>
            <person name="Howarth C."/>
            <person name="Jen D."/>
            <person name="Larson L."/>
            <person name="Lewis B."/>
            <person name="Mehta T."/>
            <person name="Park D."/>
            <person name="Pearson M."/>
            <person name="Roberts A."/>
            <person name="Saif S."/>
            <person name="Shenoy N."/>
            <person name="Sisk P."/>
            <person name="Stolte C."/>
            <person name="Sykes S."/>
            <person name="Walk T."/>
            <person name="White J."/>
            <person name="Yandava C."/>
            <person name="Burger G."/>
            <person name="Gray M.W."/>
            <person name="Holland P.W.H."/>
            <person name="King N."/>
            <person name="Lang F.B.F."/>
            <person name="Roger A.J."/>
            <person name="Ruiz-Trillo I."/>
            <person name="Lander E."/>
            <person name="Nusbaum C."/>
        </authorList>
    </citation>
    <scope>NUCLEOTIDE SEQUENCE [LARGE SCALE GENOMIC DNA]</scope>
    <source>
        <strain evidence="3">ATCC 38327</strain>
    </source>
</reference>
<evidence type="ECO:0000313" key="3">
    <source>
        <dbReference type="Proteomes" id="UP000054350"/>
    </source>
</evidence>
<name>A0A0L0S001_ALLM3</name>
<dbReference type="PANTHER" id="PTHR28243:SF1">
    <property type="entry name" value="PYRIDOXAMINE 5'-PHOSPHATE OXIDASE ALR4036 FAMILY FMN-BINDING DOMAIN-CONTAINING PROTEIN"/>
    <property type="match status" value="1"/>
</dbReference>
<sequence length="268" mass="27878">MAATAAVASAWPSQLVRAFTDNLASVSHTAKYLQLATIDPLLQVPRVRTVVFRGVLVGPTPGPASPSTERDAGPYAGARLHLADSLPNASSAELTGSGPVRLVFVTDARSNKVAHVLDRGARGGTAPAEACWYMPTTREQFRVSGAMAVILASPRGAAQRAQTLRAELWRSLSPAARAAYLAPNPGSYFPPEGPAPAATPATASLEAVSDHFAVLVLDPDEVGYLDLRQPHPHARTVWKRAAAAGAEGGDATDAAAGDGEWVVTTVYA</sequence>
<proteinExistence type="predicted"/>
<dbReference type="VEuPathDB" id="FungiDB:AMAG_01577"/>
<dbReference type="Gene3D" id="2.30.110.10">
    <property type="entry name" value="Electron Transport, Fmn-binding Protein, Chain A"/>
    <property type="match status" value="1"/>
</dbReference>
<keyword evidence="3" id="KW-1185">Reference proteome</keyword>
<organism evidence="2 3">
    <name type="scientific">Allomyces macrogynus (strain ATCC 38327)</name>
    <name type="common">Allomyces javanicus var. macrogynus</name>
    <dbReference type="NCBI Taxonomy" id="578462"/>
    <lineage>
        <taxon>Eukaryota</taxon>
        <taxon>Fungi</taxon>
        <taxon>Fungi incertae sedis</taxon>
        <taxon>Blastocladiomycota</taxon>
        <taxon>Blastocladiomycetes</taxon>
        <taxon>Blastocladiales</taxon>
        <taxon>Blastocladiaceae</taxon>
        <taxon>Allomyces</taxon>
    </lineage>
</organism>
<dbReference type="InterPro" id="IPR012349">
    <property type="entry name" value="Split_barrel_FMN-bd"/>
</dbReference>
<dbReference type="STRING" id="578462.A0A0L0S001"/>
<dbReference type="eggNOG" id="KOG4558">
    <property type="taxonomic scope" value="Eukaryota"/>
</dbReference>
<gene>
    <name evidence="2" type="ORF">AMAG_01577</name>
</gene>